<dbReference type="EMBL" id="JANJYJ010000001">
    <property type="protein sequence ID" value="KAK3232550.1"/>
    <property type="molecule type" value="Genomic_DNA"/>
</dbReference>
<keyword evidence="2" id="KW-1133">Transmembrane helix</keyword>
<dbReference type="Gene3D" id="3.40.50.1110">
    <property type="entry name" value="SGNH hydrolase"/>
    <property type="match status" value="1"/>
</dbReference>
<comment type="similarity">
    <text evidence="1">Belongs to the 'GDSL' lipolytic enzyme family.</text>
</comment>
<evidence type="ECO:0000313" key="3">
    <source>
        <dbReference type="EMBL" id="KAK3232550.1"/>
    </source>
</evidence>
<dbReference type="FunFam" id="3.40.50.1110:FF:000003">
    <property type="entry name" value="GDSL esterase/lipase APG"/>
    <property type="match status" value="1"/>
</dbReference>
<organism evidence="3 4">
    <name type="scientific">Dipteronia sinensis</name>
    <dbReference type="NCBI Taxonomy" id="43782"/>
    <lineage>
        <taxon>Eukaryota</taxon>
        <taxon>Viridiplantae</taxon>
        <taxon>Streptophyta</taxon>
        <taxon>Embryophyta</taxon>
        <taxon>Tracheophyta</taxon>
        <taxon>Spermatophyta</taxon>
        <taxon>Magnoliopsida</taxon>
        <taxon>eudicotyledons</taxon>
        <taxon>Gunneridae</taxon>
        <taxon>Pentapetalae</taxon>
        <taxon>rosids</taxon>
        <taxon>malvids</taxon>
        <taxon>Sapindales</taxon>
        <taxon>Sapindaceae</taxon>
        <taxon>Hippocastanoideae</taxon>
        <taxon>Acereae</taxon>
        <taxon>Dipteronia</taxon>
    </lineage>
</organism>
<dbReference type="SUPFAM" id="SSF52266">
    <property type="entry name" value="SGNH hydrolase"/>
    <property type="match status" value="1"/>
</dbReference>
<name>A0AAE0BB04_9ROSI</name>
<sequence>MASINLLIIIITFLQILIIIVFFNTGYCNSIKLPSKSTILIFGDSTVDTGNNNYIKTLAKGNYLPYGQDFPGHIPTGRFSNGKLLPDFIASSLGIKEIAVPPFLDPNLSDDQLLSGVSFASSGSRFDDLTTLASKAIPVSKQIKLFRDYIRKIKGIVGEEKAKKIISGSLVLISAGTNDFIFCFYDIPIRRLEFSVGGYQDFLLDRLQSFVKELYEQGCRKVIIIGLPPIGCLPIQMTLKFENPLCRKCLEDQNSDAQSYNLKLSKLIGQLQPSLPYSKIIFADIYQPLIDMINHPHKYGFVETKRGCCGSGLIEVAYLCNPTTPTCGNTSQFIFWDSIHPTQSAYQFLAQYLEIEILPKLFDE</sequence>
<evidence type="ECO:0000256" key="1">
    <source>
        <dbReference type="ARBA" id="ARBA00008668"/>
    </source>
</evidence>
<keyword evidence="2" id="KW-0812">Transmembrane</keyword>
<dbReference type="PANTHER" id="PTHR45642">
    <property type="entry name" value="GDSL ESTERASE/LIPASE EXL3"/>
    <property type="match status" value="1"/>
</dbReference>
<dbReference type="Proteomes" id="UP001281410">
    <property type="component" value="Unassembled WGS sequence"/>
</dbReference>
<reference evidence="3" key="1">
    <citation type="journal article" date="2023" name="Plant J.">
        <title>Genome sequences and population genomics provide insights into the demographic history, inbreeding, and mutation load of two 'living fossil' tree species of Dipteronia.</title>
        <authorList>
            <person name="Feng Y."/>
            <person name="Comes H.P."/>
            <person name="Chen J."/>
            <person name="Zhu S."/>
            <person name="Lu R."/>
            <person name="Zhang X."/>
            <person name="Li P."/>
            <person name="Qiu J."/>
            <person name="Olsen K.M."/>
            <person name="Qiu Y."/>
        </authorList>
    </citation>
    <scope>NUCLEOTIDE SEQUENCE</scope>
    <source>
        <strain evidence="3">NBL</strain>
    </source>
</reference>
<evidence type="ECO:0000313" key="4">
    <source>
        <dbReference type="Proteomes" id="UP001281410"/>
    </source>
</evidence>
<dbReference type="AlphaFoldDB" id="A0AAE0BB04"/>
<dbReference type="InterPro" id="IPR035669">
    <property type="entry name" value="SGNH_plant_lipase-like"/>
</dbReference>
<feature type="transmembrane region" description="Helical" evidence="2">
    <location>
        <begin position="6"/>
        <end position="27"/>
    </location>
</feature>
<comment type="caution">
    <text evidence="3">The sequence shown here is derived from an EMBL/GenBank/DDBJ whole genome shotgun (WGS) entry which is preliminary data.</text>
</comment>
<dbReference type="InterPro" id="IPR001087">
    <property type="entry name" value="GDSL"/>
</dbReference>
<protein>
    <recommendedName>
        <fullName evidence="5">GDSL esterase/lipase</fullName>
    </recommendedName>
</protein>
<dbReference type="Pfam" id="PF00657">
    <property type="entry name" value="Lipase_GDSL"/>
    <property type="match status" value="1"/>
</dbReference>
<keyword evidence="2" id="KW-0472">Membrane</keyword>
<dbReference type="GO" id="GO:0016788">
    <property type="term" value="F:hydrolase activity, acting on ester bonds"/>
    <property type="evidence" value="ECO:0007669"/>
    <property type="project" value="InterPro"/>
</dbReference>
<dbReference type="InterPro" id="IPR050592">
    <property type="entry name" value="GDSL_lipolytic_enzyme"/>
</dbReference>
<dbReference type="CDD" id="cd01837">
    <property type="entry name" value="SGNH_plant_lipase_like"/>
    <property type="match status" value="1"/>
</dbReference>
<dbReference type="InterPro" id="IPR036514">
    <property type="entry name" value="SGNH_hydro_sf"/>
</dbReference>
<dbReference type="PANTHER" id="PTHR45642:SF120">
    <property type="entry name" value="GDSL-LIKE LIPASE_ACYLHYDROLASE"/>
    <property type="match status" value="1"/>
</dbReference>
<proteinExistence type="inferred from homology"/>
<gene>
    <name evidence="3" type="ORF">Dsin_004431</name>
</gene>
<keyword evidence="4" id="KW-1185">Reference proteome</keyword>
<evidence type="ECO:0000256" key="2">
    <source>
        <dbReference type="SAM" id="Phobius"/>
    </source>
</evidence>
<evidence type="ECO:0008006" key="5">
    <source>
        <dbReference type="Google" id="ProtNLM"/>
    </source>
</evidence>
<accession>A0AAE0BB04</accession>